<dbReference type="PROSITE" id="PS51193">
    <property type="entry name" value="HELICASE_ATP_BIND_2"/>
    <property type="match status" value="1"/>
</dbReference>
<dbReference type="HAMAP" id="MF_02206">
    <property type="entry name" value="DinG_exonucl"/>
    <property type="match status" value="1"/>
</dbReference>
<keyword evidence="11" id="KW-1185">Reference proteome</keyword>
<keyword evidence="3 6" id="KW-0378">Hydrolase</keyword>
<evidence type="ECO:0000313" key="10">
    <source>
        <dbReference type="EMBL" id="MFD1928165.1"/>
    </source>
</evidence>
<dbReference type="SMART" id="SM00491">
    <property type="entry name" value="HELICc2"/>
    <property type="match status" value="1"/>
</dbReference>
<accession>A0ABW4SGZ8</accession>
<sequence length="926" mass="105078">MDTKTYAVVDLETTGHSSIKGDRIIQIAIVFIKNEEIGEKYVRFVNPDQKIPAFIRQLTNISDEDVKDAPYFDEIAAEVAKLLEGTIFVAHNTDFDLSFLQSEFKRCGIAEWFGREMDTVELSKVLFPTASSYRLQDIAEELGIPLAAAHRADDDAEATAHLFLACNRKLEMLPEDTLNLLHRRSFYLKSDLSTLFHESLKQSRKNRPIDISSFRGIPYRKIKVLEDRNFEPLDYPVADDLKVVLLEKGFPEFERREPQFRFMDTVWKTFDEQSEVVVEVPTGIGKTMAYLLPAAIRSIETGKPVVISTFTNHLVDKIKGDELDRLRLILGTKIHAVVLKGMEQYISLGKFEELLRIADESYDETLTIMQILIWLTETVTGDLEELNVSGGGQLFVDRIRKRSNIIPADEQEADYHSILMLKSIHSNLIITNHSMLLADLNREQKLFTSLGGLVVDEVHQLTHIATRVNEKVFSFTNWKYTMGQIGSDAEGQLLQQIDALNHRLSSTSTHIKRRLDASFAIFTDVFDKAVGVMAFYNLPTKERKRDNRVVYSLSGIKSMQSYFENVVSAMSDYVDNANALTNSLLIHQDNMTPNEQALLSEWIYWIREIKIKAGEWIEIFLEDDPENYIVWVEKDKRSLPGSLTVSKYPLDGSTVVRKFINRMKDEQTGIVWTSGTVSIKGNARFIPNQLGINPQVPLLTFDAPEHFYEGAEIYIVDDMPGIQQVSQSDYVEAVADAVIQTTMATGGRLFVLFTSLDMLRKTHDLIVESEQLNEYALFAQGITSGSRMKLLKSFRQFDNSVLFGTNSFWEGVDVPGDALSAIIVVRLPFSSPDNPVFKAKSAKLTAQGLNSFAEFALPEAVMRLRQGFGRLIRSSADKGFFIVLDRRIETKSYGHQFIESLPDVPVKKVSLQVMVKELEDCYNIME</sequence>
<evidence type="ECO:0000259" key="9">
    <source>
        <dbReference type="PROSITE" id="PS51193"/>
    </source>
</evidence>
<dbReference type="PANTHER" id="PTHR30231:SF41">
    <property type="entry name" value="DNA POLYMERASE III SUBUNIT EPSILON"/>
    <property type="match status" value="1"/>
</dbReference>
<dbReference type="PROSITE" id="PS51192">
    <property type="entry name" value="HELICASE_ATP_BIND_1"/>
    <property type="match status" value="1"/>
</dbReference>
<evidence type="ECO:0000259" key="8">
    <source>
        <dbReference type="PROSITE" id="PS51192"/>
    </source>
</evidence>
<dbReference type="GO" id="GO:0003678">
    <property type="term" value="F:DNA helicase activity"/>
    <property type="evidence" value="ECO:0007669"/>
    <property type="project" value="UniProtKB-EC"/>
</dbReference>
<dbReference type="Gene3D" id="3.30.420.10">
    <property type="entry name" value="Ribonuclease H-like superfamily/Ribonuclease H"/>
    <property type="match status" value="1"/>
</dbReference>
<name>A0ABW4SGZ8_9BACL</name>
<protein>
    <recommendedName>
        <fullName evidence="6 7">3'-5' exonuclease DinG</fullName>
        <ecNumber evidence="6 7">3.1.-.-</ecNumber>
    </recommendedName>
</protein>
<dbReference type="InterPro" id="IPR027417">
    <property type="entry name" value="P-loop_NTPase"/>
</dbReference>
<evidence type="ECO:0000256" key="7">
    <source>
        <dbReference type="RuleBase" id="RU364106"/>
    </source>
</evidence>
<keyword evidence="1 6" id="KW-0540">Nuclease</keyword>
<keyword evidence="10" id="KW-0347">Helicase</keyword>
<dbReference type="PANTHER" id="PTHR30231">
    <property type="entry name" value="DNA POLYMERASE III SUBUNIT EPSILON"/>
    <property type="match status" value="1"/>
</dbReference>
<feature type="domain" description="Helicase ATP-binding" evidence="8">
    <location>
        <begin position="267"/>
        <end position="528"/>
    </location>
</feature>
<dbReference type="InterPro" id="IPR013520">
    <property type="entry name" value="Ribonucl_H"/>
</dbReference>
<keyword evidence="4 6" id="KW-0269">Exonuclease</keyword>
<dbReference type="CDD" id="cd06127">
    <property type="entry name" value="DEDDh"/>
    <property type="match status" value="1"/>
</dbReference>
<dbReference type="InterPro" id="IPR014013">
    <property type="entry name" value="Helic_SF1/SF2_ATP-bd_DinG/Rad3"/>
</dbReference>
<evidence type="ECO:0000256" key="6">
    <source>
        <dbReference type="HAMAP-Rule" id="MF_02206"/>
    </source>
</evidence>
<dbReference type="GO" id="GO:0016787">
    <property type="term" value="F:hydrolase activity"/>
    <property type="evidence" value="ECO:0007669"/>
    <property type="project" value="UniProtKB-KW"/>
</dbReference>
<feature type="domain" description="Helicase ATP-binding" evidence="9">
    <location>
        <begin position="245"/>
        <end position="514"/>
    </location>
</feature>
<comment type="similarity">
    <text evidence="6 7">Belongs to the helicase family. DinG subfamily. Type 2 sub-subfamily.</text>
</comment>
<reference evidence="11" key="1">
    <citation type="journal article" date="2019" name="Int. J. Syst. Evol. Microbiol.">
        <title>The Global Catalogue of Microorganisms (GCM) 10K type strain sequencing project: providing services to taxonomists for standard genome sequencing and annotation.</title>
        <authorList>
            <consortium name="The Broad Institute Genomics Platform"/>
            <consortium name="The Broad Institute Genome Sequencing Center for Infectious Disease"/>
            <person name="Wu L."/>
            <person name="Ma J."/>
        </authorList>
    </citation>
    <scope>NUCLEOTIDE SEQUENCE [LARGE SCALE GENOMIC DNA]</scope>
    <source>
        <strain evidence="11">CGMCC 4.7177</strain>
    </source>
</reference>
<dbReference type="InterPro" id="IPR006054">
    <property type="entry name" value="DnaQ"/>
</dbReference>
<dbReference type="RefSeq" id="WP_381537266.1">
    <property type="nucleotide sequence ID" value="NZ_JBHUGI010000024.1"/>
</dbReference>
<evidence type="ECO:0000313" key="11">
    <source>
        <dbReference type="Proteomes" id="UP001597218"/>
    </source>
</evidence>
<dbReference type="NCBIfam" id="TIGR00573">
    <property type="entry name" value="dnaq"/>
    <property type="match status" value="1"/>
</dbReference>
<dbReference type="InterPro" id="IPR012337">
    <property type="entry name" value="RNaseH-like_sf"/>
</dbReference>
<dbReference type="Proteomes" id="UP001597218">
    <property type="component" value="Unassembled WGS sequence"/>
</dbReference>
<gene>
    <name evidence="6 7 10" type="primary">dinG</name>
    <name evidence="10" type="ORF">ACFSFY_08845</name>
</gene>
<dbReference type="SUPFAM" id="SSF52540">
    <property type="entry name" value="P-loop containing nucleoside triphosphate hydrolases"/>
    <property type="match status" value="1"/>
</dbReference>
<dbReference type="SMART" id="SM00479">
    <property type="entry name" value="EXOIII"/>
    <property type="match status" value="1"/>
</dbReference>
<dbReference type="EMBL" id="JBHUGI010000024">
    <property type="protein sequence ID" value="MFD1928165.1"/>
    <property type="molecule type" value="Genomic_DNA"/>
</dbReference>
<dbReference type="Pfam" id="PF13307">
    <property type="entry name" value="Helicase_C_2"/>
    <property type="match status" value="1"/>
</dbReference>
<dbReference type="NCBIfam" id="NF005981">
    <property type="entry name" value="PRK08074.1"/>
    <property type="match status" value="1"/>
</dbReference>
<dbReference type="Gene3D" id="3.40.50.300">
    <property type="entry name" value="P-loop containing nucleotide triphosphate hydrolases"/>
    <property type="match status" value="2"/>
</dbReference>
<organism evidence="10 11">
    <name type="scientific">Sporosarcina siberiensis</name>
    <dbReference type="NCBI Taxonomy" id="1365606"/>
    <lineage>
        <taxon>Bacteria</taxon>
        <taxon>Bacillati</taxon>
        <taxon>Bacillota</taxon>
        <taxon>Bacilli</taxon>
        <taxon>Bacillales</taxon>
        <taxon>Caryophanaceae</taxon>
        <taxon>Sporosarcina</taxon>
    </lineage>
</organism>
<dbReference type="InterPro" id="IPR006555">
    <property type="entry name" value="ATP-dep_Helicase_C"/>
</dbReference>
<dbReference type="Pfam" id="PF00270">
    <property type="entry name" value="DEAD"/>
    <property type="match status" value="1"/>
</dbReference>
<dbReference type="InterPro" id="IPR014001">
    <property type="entry name" value="Helicase_ATP-bd"/>
</dbReference>
<keyword evidence="5 6" id="KW-0067">ATP-binding</keyword>
<comment type="caution">
    <text evidence="10">The sequence shown here is derived from an EMBL/GenBank/DDBJ whole genome shotgun (WGS) entry which is preliminary data.</text>
</comment>
<keyword evidence="2 6" id="KW-0547">Nucleotide-binding</keyword>
<comment type="function">
    <text evidence="6 7">3'-5' exonuclease.</text>
</comment>
<proteinExistence type="inferred from homology"/>
<evidence type="ECO:0000256" key="2">
    <source>
        <dbReference type="ARBA" id="ARBA00022741"/>
    </source>
</evidence>
<evidence type="ECO:0000256" key="5">
    <source>
        <dbReference type="ARBA" id="ARBA00022840"/>
    </source>
</evidence>
<dbReference type="InterPro" id="IPR036397">
    <property type="entry name" value="RNaseH_sf"/>
</dbReference>
<dbReference type="SUPFAM" id="SSF53098">
    <property type="entry name" value="Ribonuclease H-like"/>
    <property type="match status" value="1"/>
</dbReference>
<dbReference type="Pfam" id="PF00929">
    <property type="entry name" value="RNase_T"/>
    <property type="match status" value="1"/>
</dbReference>
<evidence type="ECO:0000256" key="3">
    <source>
        <dbReference type="ARBA" id="ARBA00022801"/>
    </source>
</evidence>
<dbReference type="InterPro" id="IPR011545">
    <property type="entry name" value="DEAD/DEAH_box_helicase_dom"/>
</dbReference>
<evidence type="ECO:0000256" key="1">
    <source>
        <dbReference type="ARBA" id="ARBA00022722"/>
    </source>
</evidence>
<dbReference type="InterPro" id="IPR006310">
    <property type="entry name" value="DinG"/>
</dbReference>
<dbReference type="NCBIfam" id="TIGR01407">
    <property type="entry name" value="dinG_rel"/>
    <property type="match status" value="1"/>
</dbReference>
<evidence type="ECO:0000256" key="4">
    <source>
        <dbReference type="ARBA" id="ARBA00022839"/>
    </source>
</evidence>
<comment type="caution">
    <text evidence="6">Lacks conserved residue(s) required for the propagation of feature annotation.</text>
</comment>
<dbReference type="EC" id="3.1.-.-" evidence="6 7"/>